<dbReference type="PANTHER" id="PTHR28631:SF1">
    <property type="entry name" value="ACTIN MATURATION PROTEASE"/>
    <property type="match status" value="1"/>
</dbReference>
<evidence type="ECO:0000256" key="2">
    <source>
        <dbReference type="ARBA" id="ARBA00022670"/>
    </source>
</evidence>
<name>A0A9N9WWW2_9DIPT</name>
<dbReference type="AlphaFoldDB" id="A0A9N9WWW2"/>
<evidence type="ECO:0000256" key="7">
    <source>
        <dbReference type="ARBA" id="ARBA00049041"/>
    </source>
</evidence>
<comment type="similarity">
    <text evidence="4">Belongs to the ACTMAP family.</text>
</comment>
<proteinExistence type="inferred from homology"/>
<keyword evidence="9" id="KW-1185">Reference proteome</keyword>
<reference evidence="8" key="1">
    <citation type="submission" date="2022-01" db="EMBL/GenBank/DDBJ databases">
        <authorList>
            <person name="King R."/>
        </authorList>
    </citation>
    <scope>NUCLEOTIDE SEQUENCE</scope>
</reference>
<dbReference type="Proteomes" id="UP001153620">
    <property type="component" value="Chromosome 3"/>
</dbReference>
<keyword evidence="3" id="KW-0378">Hydrolase</keyword>
<dbReference type="OrthoDB" id="198816at2759"/>
<dbReference type="EMBL" id="OU895879">
    <property type="protein sequence ID" value="CAG9809163.1"/>
    <property type="molecule type" value="Genomic_DNA"/>
</dbReference>
<dbReference type="PANTHER" id="PTHR28631">
    <property type="entry name" value="UPF0692 PROTEIN C19ORF54"/>
    <property type="match status" value="1"/>
</dbReference>
<evidence type="ECO:0000256" key="3">
    <source>
        <dbReference type="ARBA" id="ARBA00022801"/>
    </source>
</evidence>
<evidence type="ECO:0000256" key="5">
    <source>
        <dbReference type="ARBA" id="ARBA00034848"/>
    </source>
</evidence>
<dbReference type="GO" id="GO:0004177">
    <property type="term" value="F:aminopeptidase activity"/>
    <property type="evidence" value="ECO:0007669"/>
    <property type="project" value="UniProtKB-KW"/>
</dbReference>
<dbReference type="Pfam" id="PF21646">
    <property type="entry name" value="ACTMAP-like_C"/>
    <property type="match status" value="1"/>
</dbReference>
<keyword evidence="1" id="KW-0031">Aminopeptidase</keyword>
<keyword evidence="2" id="KW-0645">Protease</keyword>
<reference evidence="8" key="2">
    <citation type="submission" date="2022-10" db="EMBL/GenBank/DDBJ databases">
        <authorList>
            <consortium name="ENA_rothamsted_submissions"/>
            <consortium name="culmorum"/>
            <person name="King R."/>
        </authorList>
    </citation>
    <scope>NUCLEOTIDE SEQUENCE</scope>
</reference>
<evidence type="ECO:0000256" key="1">
    <source>
        <dbReference type="ARBA" id="ARBA00022438"/>
    </source>
</evidence>
<dbReference type="GO" id="GO:0006508">
    <property type="term" value="P:proteolysis"/>
    <property type="evidence" value="ECO:0007669"/>
    <property type="project" value="UniProtKB-KW"/>
</dbReference>
<gene>
    <name evidence="8" type="ORF">CHIRRI_LOCUS11992</name>
</gene>
<evidence type="ECO:0000256" key="4">
    <source>
        <dbReference type="ARBA" id="ARBA00034725"/>
    </source>
</evidence>
<evidence type="ECO:0000313" key="9">
    <source>
        <dbReference type="Proteomes" id="UP001153620"/>
    </source>
</evidence>
<protein>
    <recommendedName>
        <fullName evidence="5">Actin maturation protease</fullName>
    </recommendedName>
    <alternativeName>
        <fullName evidence="6">Actin aminopeptidase ACTMAP</fullName>
    </alternativeName>
</protein>
<accession>A0A9N9WWW2</accession>
<dbReference type="InterPro" id="IPR040043">
    <property type="entry name" value="ACTMAP"/>
</dbReference>
<comment type="catalytic activity">
    <reaction evidence="7">
        <text>N-terminal N(alpha)-acetyl-L-cysteinyl-L-aspartyl-[protein] + H2O = N-terminal L-aspartyl-[protein] + N-acetyl-L-cysteine</text>
        <dbReference type="Rhea" id="RHEA:74579"/>
        <dbReference type="Rhea" id="RHEA-COMP:12669"/>
        <dbReference type="Rhea" id="RHEA-COMP:18395"/>
        <dbReference type="ChEBI" id="CHEBI:15377"/>
        <dbReference type="ChEBI" id="CHEBI:64720"/>
        <dbReference type="ChEBI" id="CHEBI:78236"/>
        <dbReference type="ChEBI" id="CHEBI:193599"/>
    </reaction>
    <physiologicalReaction direction="left-to-right" evidence="7">
        <dbReference type="Rhea" id="RHEA:74580"/>
    </physiologicalReaction>
</comment>
<evidence type="ECO:0000313" key="8">
    <source>
        <dbReference type="EMBL" id="CAG9809163.1"/>
    </source>
</evidence>
<sequence length="271" mass="30417">MPTIPPAPPLPPISCFIKSTFIDPNNNKFISNRVEFRVCLWAIKDPEVQRACFFARTSLDSSPKECSYMRVDPILQTGPTCGLCALSMLFCGLPTADELLQKAIKLQFSRNGEMFSANWLLQLLNDNLSVANVKFPDRIRSYLFEGVLNSDFIKEKLRQHSMLLVPYDADKNHSPCMLNGHKAHWTLICGYLIDDSGDFHVFARHGKTKNLGLFSLKDLSDSNSNLREFAQPEWHPNDTFLLPDGGIDGKLGLKSKSIVVEGLSNEIVKVV</sequence>
<evidence type="ECO:0000256" key="6">
    <source>
        <dbReference type="ARBA" id="ARBA00034908"/>
    </source>
</evidence>
<organism evidence="8 9">
    <name type="scientific">Chironomus riparius</name>
    <dbReference type="NCBI Taxonomy" id="315576"/>
    <lineage>
        <taxon>Eukaryota</taxon>
        <taxon>Metazoa</taxon>
        <taxon>Ecdysozoa</taxon>
        <taxon>Arthropoda</taxon>
        <taxon>Hexapoda</taxon>
        <taxon>Insecta</taxon>
        <taxon>Pterygota</taxon>
        <taxon>Neoptera</taxon>
        <taxon>Endopterygota</taxon>
        <taxon>Diptera</taxon>
        <taxon>Nematocera</taxon>
        <taxon>Chironomoidea</taxon>
        <taxon>Chironomidae</taxon>
        <taxon>Chironominae</taxon>
        <taxon>Chironomus</taxon>
    </lineage>
</organism>